<accession>A0A3N4GXQ0</accession>
<dbReference type="CDD" id="cd06259">
    <property type="entry name" value="YdcF-like"/>
    <property type="match status" value="1"/>
</dbReference>
<evidence type="ECO:0000256" key="1">
    <source>
        <dbReference type="SAM" id="MobiDB-lite"/>
    </source>
</evidence>
<dbReference type="InterPro" id="IPR003848">
    <property type="entry name" value="DUF218"/>
</dbReference>
<evidence type="ECO:0000313" key="4">
    <source>
        <dbReference type="Proteomes" id="UP000267536"/>
    </source>
</evidence>
<reference evidence="3 4" key="1">
    <citation type="submission" date="2018-11" db="EMBL/GenBank/DDBJ databases">
        <title>Draft genome sequence of Gordonia sp. RS15-1S isolated from rice stems.</title>
        <authorList>
            <person name="Muangham S."/>
        </authorList>
    </citation>
    <scope>NUCLEOTIDE SEQUENCE [LARGE SCALE GENOMIC DNA]</scope>
    <source>
        <strain evidence="3 4">RS15-1S</strain>
    </source>
</reference>
<feature type="compositionally biased region" description="Polar residues" evidence="1">
    <location>
        <begin position="100"/>
        <end position="111"/>
    </location>
</feature>
<gene>
    <name evidence="3" type="ORF">EF294_02355</name>
</gene>
<dbReference type="InterPro" id="IPR014729">
    <property type="entry name" value="Rossmann-like_a/b/a_fold"/>
</dbReference>
<dbReference type="Gene3D" id="3.40.50.620">
    <property type="entry name" value="HUPs"/>
    <property type="match status" value="1"/>
</dbReference>
<feature type="compositionally biased region" description="Polar residues" evidence="1">
    <location>
        <begin position="137"/>
        <end position="151"/>
    </location>
</feature>
<keyword evidence="4" id="KW-1185">Reference proteome</keyword>
<evidence type="ECO:0000259" key="2">
    <source>
        <dbReference type="Pfam" id="PF02698"/>
    </source>
</evidence>
<dbReference type="EMBL" id="RKMH01000002">
    <property type="protein sequence ID" value="RPA65618.1"/>
    <property type="molecule type" value="Genomic_DNA"/>
</dbReference>
<comment type="caution">
    <text evidence="3">The sequence shown here is derived from an EMBL/GenBank/DDBJ whole genome shotgun (WGS) entry which is preliminary data.</text>
</comment>
<evidence type="ECO:0000313" key="3">
    <source>
        <dbReference type="EMBL" id="RPA65618.1"/>
    </source>
</evidence>
<feature type="region of interest" description="Disordered" evidence="1">
    <location>
        <begin position="99"/>
        <end position="164"/>
    </location>
</feature>
<feature type="domain" description="DUF218" evidence="2">
    <location>
        <begin position="25"/>
        <end position="97"/>
    </location>
</feature>
<protein>
    <submittedName>
        <fullName evidence="3">YdcF family protein</fullName>
    </submittedName>
</protein>
<feature type="region of interest" description="Disordered" evidence="1">
    <location>
        <begin position="37"/>
        <end position="60"/>
    </location>
</feature>
<dbReference type="AlphaFoldDB" id="A0A3N4GXQ0"/>
<name>A0A3N4GXQ0_9ACTN</name>
<sequence>MSTSTQRGLGSIASVQSGHRLRRRYLVAAGVGGAVQESRAGAARRADVADGQRARSSTDTVENATYTVAMLKAMGATGALIVTNAFHMPRAIGDFRGPWPNNTPLDNSSRATPDRLSPTGRSHPSIGRCRHRRRTVRSNSPAATSSVNQERASAHTPTAPGKALPQRRWALSALWRALSAGWRALSAGWRALSAGWRALSAGWRAGGPDGLSAAVRDSSRRAESGWCPHRSG</sequence>
<proteinExistence type="predicted"/>
<dbReference type="OrthoDB" id="3289889at2"/>
<dbReference type="Pfam" id="PF02698">
    <property type="entry name" value="DUF218"/>
    <property type="match status" value="1"/>
</dbReference>
<organism evidence="3 4">
    <name type="scientific">Gordonia oryzae</name>
    <dbReference type="NCBI Taxonomy" id="2487349"/>
    <lineage>
        <taxon>Bacteria</taxon>
        <taxon>Bacillati</taxon>
        <taxon>Actinomycetota</taxon>
        <taxon>Actinomycetes</taxon>
        <taxon>Mycobacteriales</taxon>
        <taxon>Gordoniaceae</taxon>
        <taxon>Gordonia</taxon>
    </lineage>
</organism>
<feature type="compositionally biased region" description="Basic and acidic residues" evidence="1">
    <location>
        <begin position="44"/>
        <end position="53"/>
    </location>
</feature>
<dbReference type="Proteomes" id="UP000267536">
    <property type="component" value="Unassembled WGS sequence"/>
</dbReference>